<dbReference type="PANTHER" id="PTHR43155:SF2">
    <property type="entry name" value="CYCLIC DI-GMP PHOSPHODIESTERASE PA4108"/>
    <property type="match status" value="1"/>
</dbReference>
<dbReference type="PROSITE" id="PS51832">
    <property type="entry name" value="HD_GYP"/>
    <property type="match status" value="1"/>
</dbReference>
<feature type="domain" description="HD" evidence="1">
    <location>
        <begin position="343"/>
        <end position="468"/>
    </location>
</feature>
<dbReference type="InterPro" id="IPR037522">
    <property type="entry name" value="HD_GYP_dom"/>
</dbReference>
<dbReference type="AlphaFoldDB" id="A0A9D1JQ28"/>
<dbReference type="Gene3D" id="3.30.450.40">
    <property type="match status" value="1"/>
</dbReference>
<dbReference type="Pfam" id="PF13487">
    <property type="entry name" value="HD_5"/>
    <property type="match status" value="1"/>
</dbReference>
<comment type="caution">
    <text evidence="3">The sequence shown here is derived from an EMBL/GenBank/DDBJ whole genome shotgun (WGS) entry which is preliminary data.</text>
</comment>
<dbReference type="SUPFAM" id="SSF109604">
    <property type="entry name" value="HD-domain/PDEase-like"/>
    <property type="match status" value="1"/>
</dbReference>
<dbReference type="PANTHER" id="PTHR43155">
    <property type="entry name" value="CYCLIC DI-GMP PHOSPHODIESTERASE PA4108-RELATED"/>
    <property type="match status" value="1"/>
</dbReference>
<dbReference type="Proteomes" id="UP000823928">
    <property type="component" value="Unassembled WGS sequence"/>
</dbReference>
<evidence type="ECO:0000259" key="1">
    <source>
        <dbReference type="PROSITE" id="PS51831"/>
    </source>
</evidence>
<sequence>MEKVIEKGSELIKKSLISLENKDYATGRQQILEAQEIFKNNKSGKYISICLSIIGMIDYLQDNRNYKSALALLQDSSYMAEIEGDITAKLFYEISMGNINYSEKNIDVALLHFQNAKNYGMKEDEFNLLGFILTRIKQIQSGLEFSLPIHSDPLVSLVKIGRSINALTDITELLKVIAEETKVAMQADRCTVFLLDKEHNELWSKVALGMDSQEIRFPADKGFAGYVVRTGESINIEDAYNDDRFNPEVDKETGYKTKTMLCMPIKNNNQEIIGAFQVLNKAHGIFTKNDEDLLVAIGGSASIALENAQLFEQQKELYKEQKLLFESFINTLAASIDARDKITAGHSNRVKLYSMLIVDALGLDEKTKELIEKAATLHDIGKIGIRDSVLQKEGKLTPEEYKHIQEHVQITHNILEKICMTEDFKQISEIACSHHEKYDGSGYYRHLKGEEIPYGGRILAVSDVFDAITSRRHYRDKMPIVNVINILIKDSGTHFDKSIVDVFLQISTDKIVRVFLTENHHDLKPEDVEILNKYTLMDIFNFTNDENASQEQKNIVELFNYYYAGKTNNGEC</sequence>
<dbReference type="SUPFAM" id="SSF55781">
    <property type="entry name" value="GAF domain-like"/>
    <property type="match status" value="1"/>
</dbReference>
<dbReference type="EMBL" id="DVIU01000301">
    <property type="protein sequence ID" value="HIS37850.1"/>
    <property type="molecule type" value="Genomic_DNA"/>
</dbReference>
<reference evidence="3" key="1">
    <citation type="submission" date="2020-10" db="EMBL/GenBank/DDBJ databases">
        <authorList>
            <person name="Gilroy R."/>
        </authorList>
    </citation>
    <scope>NUCLEOTIDE SEQUENCE</scope>
    <source>
        <strain evidence="3">6276</strain>
    </source>
</reference>
<dbReference type="InterPro" id="IPR003018">
    <property type="entry name" value="GAF"/>
</dbReference>
<dbReference type="Gene3D" id="1.10.3210.10">
    <property type="entry name" value="Hypothetical protein af1432"/>
    <property type="match status" value="1"/>
</dbReference>
<gene>
    <name evidence="3" type="ORF">IAC10_14700</name>
</gene>
<evidence type="ECO:0000313" key="4">
    <source>
        <dbReference type="Proteomes" id="UP000823928"/>
    </source>
</evidence>
<dbReference type="Pfam" id="PF01590">
    <property type="entry name" value="GAF"/>
    <property type="match status" value="1"/>
</dbReference>
<dbReference type="SMART" id="SM00065">
    <property type="entry name" value="GAF"/>
    <property type="match status" value="1"/>
</dbReference>
<evidence type="ECO:0000259" key="2">
    <source>
        <dbReference type="PROSITE" id="PS51832"/>
    </source>
</evidence>
<dbReference type="InterPro" id="IPR003607">
    <property type="entry name" value="HD/PDEase_dom"/>
</dbReference>
<dbReference type="InterPro" id="IPR006674">
    <property type="entry name" value="HD_domain"/>
</dbReference>
<evidence type="ECO:0000313" key="3">
    <source>
        <dbReference type="EMBL" id="HIS37850.1"/>
    </source>
</evidence>
<proteinExistence type="predicted"/>
<dbReference type="SMART" id="SM00471">
    <property type="entry name" value="HDc"/>
    <property type="match status" value="1"/>
</dbReference>
<accession>A0A9D1JQ28</accession>
<dbReference type="PROSITE" id="PS51831">
    <property type="entry name" value="HD"/>
    <property type="match status" value="1"/>
</dbReference>
<dbReference type="InterPro" id="IPR029016">
    <property type="entry name" value="GAF-like_dom_sf"/>
</dbReference>
<reference evidence="3" key="2">
    <citation type="journal article" date="2021" name="PeerJ">
        <title>Extensive microbial diversity within the chicken gut microbiome revealed by metagenomics and culture.</title>
        <authorList>
            <person name="Gilroy R."/>
            <person name="Ravi A."/>
            <person name="Getino M."/>
            <person name="Pursley I."/>
            <person name="Horton D.L."/>
            <person name="Alikhan N.F."/>
            <person name="Baker D."/>
            <person name="Gharbi K."/>
            <person name="Hall N."/>
            <person name="Watson M."/>
            <person name="Adriaenssens E.M."/>
            <person name="Foster-Nyarko E."/>
            <person name="Jarju S."/>
            <person name="Secka A."/>
            <person name="Antonio M."/>
            <person name="Oren A."/>
            <person name="Chaudhuri R.R."/>
            <person name="La Ragione R."/>
            <person name="Hildebrand F."/>
            <person name="Pallen M.J."/>
        </authorList>
    </citation>
    <scope>NUCLEOTIDE SEQUENCE</scope>
    <source>
        <strain evidence="3">6276</strain>
    </source>
</reference>
<dbReference type="CDD" id="cd00077">
    <property type="entry name" value="HDc"/>
    <property type="match status" value="1"/>
</dbReference>
<organism evidence="3 4">
    <name type="scientific">Candidatus Scatousia excrementigallinarum</name>
    <dbReference type="NCBI Taxonomy" id="2840935"/>
    <lineage>
        <taxon>Bacteria</taxon>
        <taxon>Candidatus Scatousia</taxon>
    </lineage>
</organism>
<protein>
    <submittedName>
        <fullName evidence="3">GAF domain-containing protein</fullName>
    </submittedName>
</protein>
<feature type="domain" description="HD-GYP" evidence="2">
    <location>
        <begin position="321"/>
        <end position="519"/>
    </location>
</feature>
<name>A0A9D1JQ28_9BACT</name>